<dbReference type="PROSITE" id="PS00108">
    <property type="entry name" value="PROTEIN_KINASE_ST"/>
    <property type="match status" value="1"/>
</dbReference>
<dbReference type="Gene3D" id="3.90.1200.10">
    <property type="match status" value="1"/>
</dbReference>
<feature type="domain" description="Aminoglycoside phosphotransferase" evidence="2">
    <location>
        <begin position="51"/>
        <end position="271"/>
    </location>
</feature>
<dbReference type="Gene3D" id="3.30.200.20">
    <property type="entry name" value="Phosphorylase Kinase, domain 1"/>
    <property type="match status" value="1"/>
</dbReference>
<protein>
    <submittedName>
        <fullName evidence="3">Putative phosphotransferase</fullName>
    </submittedName>
</protein>
<dbReference type="GO" id="GO:0004672">
    <property type="term" value="F:protein kinase activity"/>
    <property type="evidence" value="ECO:0007669"/>
    <property type="project" value="InterPro"/>
</dbReference>
<gene>
    <name evidence="3" type="ORF">FM105_00425</name>
</gene>
<proteinExistence type="predicted"/>
<evidence type="ECO:0000313" key="3">
    <source>
        <dbReference type="EMBL" id="SLM88477.1"/>
    </source>
</evidence>
<dbReference type="AlphaFoldDB" id="A0A1X6WTQ3"/>
<dbReference type="CDD" id="cd05154">
    <property type="entry name" value="ACAD10_11_N-like"/>
    <property type="match status" value="1"/>
</dbReference>
<dbReference type="InterPro" id="IPR008271">
    <property type="entry name" value="Ser/Thr_kinase_AS"/>
</dbReference>
<accession>A0A1X6WTQ3</accession>
<feature type="region of interest" description="Disordered" evidence="1">
    <location>
        <begin position="1"/>
        <end position="29"/>
    </location>
</feature>
<dbReference type="RefSeq" id="WP_087003054.1">
    <property type="nucleotide sequence ID" value="NZ_FWFF01000001.1"/>
</dbReference>
<feature type="compositionally biased region" description="Low complexity" evidence="1">
    <location>
        <begin position="1"/>
        <end position="21"/>
    </location>
</feature>
<dbReference type="SUPFAM" id="SSF56112">
    <property type="entry name" value="Protein kinase-like (PK-like)"/>
    <property type="match status" value="1"/>
</dbReference>
<dbReference type="InterPro" id="IPR052898">
    <property type="entry name" value="ACAD10-like"/>
</dbReference>
<sequence length="364" mass="39382">MTAEQSSPEQSSSVQSGPEQSTADPRGIDGPRVRAWIAQQQGVDADAVGFQVLSVGRSNLTFTVTYYGAPRWVLRRPPLGHTGGSAHDVQREGRIMAAMGPTPVPVPNVLEIVDDPDVLEVPFVFQDHCPGFTIHAPEDLELIPESGSVRESMLDMVSALSKVHAVDVDAIGLGDLRRPGGFVERQLRRWLGQYEAITTRDLPIIGEVQAALSKDIPPETTTGMVHGDVKPNNMLFDRSTGDVQAIVDWELSSIGDVVTDLGYLMAMMFVDDSLTGIWTPGVEEGSPTAEELSAHYSTLTGRDTSNVPYYSAFAAWKLACIREGVYTRLKQGKMGDIDVDPEEAGASVESLASYALDILKTGRI</sequence>
<keyword evidence="3" id="KW-0808">Transferase</keyword>
<dbReference type="InterPro" id="IPR041726">
    <property type="entry name" value="ACAD10_11_N"/>
</dbReference>
<dbReference type="EMBL" id="FWFF01000001">
    <property type="protein sequence ID" value="SLM88477.1"/>
    <property type="molecule type" value="Genomic_DNA"/>
</dbReference>
<evidence type="ECO:0000313" key="4">
    <source>
        <dbReference type="Proteomes" id="UP000196581"/>
    </source>
</evidence>
<dbReference type="Pfam" id="PF01636">
    <property type="entry name" value="APH"/>
    <property type="match status" value="1"/>
</dbReference>
<keyword evidence="4" id="KW-1185">Reference proteome</keyword>
<dbReference type="Proteomes" id="UP000196581">
    <property type="component" value="Unassembled WGS sequence"/>
</dbReference>
<name>A0A1X6WTQ3_9MICO</name>
<dbReference type="PANTHER" id="PTHR47829">
    <property type="entry name" value="HYDROLASE, PUTATIVE (AFU_ORTHOLOGUE AFUA_1G12880)-RELATED"/>
    <property type="match status" value="1"/>
</dbReference>
<dbReference type="InterPro" id="IPR011009">
    <property type="entry name" value="Kinase-like_dom_sf"/>
</dbReference>
<organism evidence="3 4">
    <name type="scientific">Brevibacterium yomogidense</name>
    <dbReference type="NCBI Taxonomy" id="946573"/>
    <lineage>
        <taxon>Bacteria</taxon>
        <taxon>Bacillati</taxon>
        <taxon>Actinomycetota</taxon>
        <taxon>Actinomycetes</taxon>
        <taxon>Micrococcales</taxon>
        <taxon>Brevibacteriaceae</taxon>
        <taxon>Brevibacterium</taxon>
    </lineage>
</organism>
<dbReference type="PANTHER" id="PTHR47829:SF1">
    <property type="entry name" value="HAD FAMILY PHOSPHATASE"/>
    <property type="match status" value="1"/>
</dbReference>
<dbReference type="InterPro" id="IPR002575">
    <property type="entry name" value="Aminoglycoside_PTrfase"/>
</dbReference>
<reference evidence="4" key="1">
    <citation type="submission" date="2017-02" db="EMBL/GenBank/DDBJ databases">
        <authorList>
            <person name="Dridi B."/>
        </authorList>
    </citation>
    <scope>NUCLEOTIDE SEQUENCE [LARGE SCALE GENOMIC DNA]</scope>
    <source>
        <strain evidence="4">B Co 03.10</strain>
    </source>
</reference>
<evidence type="ECO:0000259" key="2">
    <source>
        <dbReference type="Pfam" id="PF01636"/>
    </source>
</evidence>
<evidence type="ECO:0000256" key="1">
    <source>
        <dbReference type="SAM" id="MobiDB-lite"/>
    </source>
</evidence>